<sequence length="474" mass="53007">MLTTKEAAEILGVSARRVNALIEAGALRAERLGRSWAVDENSVRQRAASERLRGRPSDRSGEVAHRARYTLMCRDHEVIGFTYDFRSGAVADLKPLDGIAWKPLGIGRLDKTPNRYDFAEWLRSRAIPGMRPNLPVALRDLMVRTPSALMFASWGLSLSDPYWFRPEGAPAQWADVNYFDNGYEEAFGDLMLVGESPKAARVASADRSELPGRGPAITHSPDTATNGMLSKTWVRRRGVDYLIKGGTGNENREPYNERLATRLLERLLDLDEFVPYTVIERHGRAYSSCANMAGSDTELIPAHDVLTAFAITEGRDLHAGYLRALEDLGVENARQLIDKMIVVDHLMANFDRHTHNFGLLRNAETLDGYRVAPLFDHGCGFYSRATTAELEARPYVWESHPFREYPSQQLALVDDISWYDPSALEGFLDEIAEVLGENPEIDERFIAAVQKQTARQIRAVSDLAAERGVVSAGW</sequence>
<feature type="domain" description="Helix-turn-helix" evidence="2">
    <location>
        <begin position="1"/>
        <end position="48"/>
    </location>
</feature>
<dbReference type="GO" id="GO:0003677">
    <property type="term" value="F:DNA binding"/>
    <property type="evidence" value="ECO:0007669"/>
    <property type="project" value="UniProtKB-KW"/>
</dbReference>
<feature type="region of interest" description="Disordered" evidence="1">
    <location>
        <begin position="205"/>
        <end position="224"/>
    </location>
</feature>
<dbReference type="NCBIfam" id="TIGR01764">
    <property type="entry name" value="excise"/>
    <property type="match status" value="1"/>
</dbReference>
<evidence type="ECO:0000313" key="4">
    <source>
        <dbReference type="Proteomes" id="UP001349994"/>
    </source>
</evidence>
<dbReference type="Gene3D" id="1.10.1070.20">
    <property type="match status" value="1"/>
</dbReference>
<organism evidence="3 4">
    <name type="scientific">Adlercreutzia wanghongyangiae</name>
    <dbReference type="NCBI Taxonomy" id="3111451"/>
    <lineage>
        <taxon>Bacteria</taxon>
        <taxon>Bacillati</taxon>
        <taxon>Actinomycetota</taxon>
        <taxon>Coriobacteriia</taxon>
        <taxon>Eggerthellales</taxon>
        <taxon>Eggerthellaceae</taxon>
        <taxon>Adlercreutzia</taxon>
    </lineage>
</organism>
<reference evidence="3 4" key="1">
    <citation type="submission" date="2024-01" db="EMBL/GenBank/DDBJ databases">
        <title>novel species in genus Adlercreutzia.</title>
        <authorList>
            <person name="Liu X."/>
        </authorList>
    </citation>
    <scope>NUCLEOTIDE SEQUENCE [LARGE SCALE GENOMIC DNA]</scope>
    <source>
        <strain evidence="3 4">R7</strain>
    </source>
</reference>
<protein>
    <submittedName>
        <fullName evidence="3">DNA-binding protein</fullName>
    </submittedName>
</protein>
<accession>A0ABU6IET9</accession>
<dbReference type="RefSeq" id="WP_338208318.1">
    <property type="nucleotide sequence ID" value="NZ_JAYMFF010000001.1"/>
</dbReference>
<proteinExistence type="predicted"/>
<evidence type="ECO:0000313" key="3">
    <source>
        <dbReference type="EMBL" id="MEC4174883.1"/>
    </source>
</evidence>
<gene>
    <name evidence="3" type="ORF">VIN30_00255</name>
</gene>
<dbReference type="InterPro" id="IPR041657">
    <property type="entry name" value="HTH_17"/>
</dbReference>
<dbReference type="Pfam" id="PF12728">
    <property type="entry name" value="HTH_17"/>
    <property type="match status" value="1"/>
</dbReference>
<comment type="caution">
    <text evidence="3">The sequence shown here is derived from an EMBL/GenBank/DDBJ whole genome shotgun (WGS) entry which is preliminary data.</text>
</comment>
<keyword evidence="4" id="KW-1185">Reference proteome</keyword>
<dbReference type="InterPro" id="IPR010093">
    <property type="entry name" value="SinI_DNA-bd"/>
</dbReference>
<keyword evidence="3" id="KW-0238">DNA-binding</keyword>
<name>A0ABU6IET9_9ACTN</name>
<evidence type="ECO:0000259" key="2">
    <source>
        <dbReference type="Pfam" id="PF12728"/>
    </source>
</evidence>
<dbReference type="EMBL" id="JAYMFF010000001">
    <property type="protein sequence ID" value="MEC4174883.1"/>
    <property type="molecule type" value="Genomic_DNA"/>
</dbReference>
<dbReference type="Proteomes" id="UP001349994">
    <property type="component" value="Unassembled WGS sequence"/>
</dbReference>
<evidence type="ECO:0000256" key="1">
    <source>
        <dbReference type="SAM" id="MobiDB-lite"/>
    </source>
</evidence>